<gene>
    <name evidence="3" type="ORF">ACFS27_17640</name>
</gene>
<dbReference type="RefSeq" id="WP_377185412.1">
    <property type="nucleotide sequence ID" value="NZ_JBHUOG010000002.1"/>
</dbReference>
<evidence type="ECO:0000256" key="1">
    <source>
        <dbReference type="SAM" id="MobiDB-lite"/>
    </source>
</evidence>
<feature type="transmembrane region" description="Helical" evidence="2">
    <location>
        <begin position="157"/>
        <end position="178"/>
    </location>
</feature>
<dbReference type="EMBL" id="JBHUOG010000002">
    <property type="protein sequence ID" value="MFD2795387.1"/>
    <property type="molecule type" value="Genomic_DNA"/>
</dbReference>
<evidence type="ECO:0000313" key="3">
    <source>
        <dbReference type="EMBL" id="MFD2795387.1"/>
    </source>
</evidence>
<name>A0ABW5VUM5_9MICO</name>
<reference evidence="4" key="1">
    <citation type="journal article" date="2019" name="Int. J. Syst. Evol. Microbiol.">
        <title>The Global Catalogue of Microorganisms (GCM) 10K type strain sequencing project: providing services to taxonomists for standard genome sequencing and annotation.</title>
        <authorList>
            <consortium name="The Broad Institute Genomics Platform"/>
            <consortium name="The Broad Institute Genome Sequencing Center for Infectious Disease"/>
            <person name="Wu L."/>
            <person name="Ma J."/>
        </authorList>
    </citation>
    <scope>NUCLEOTIDE SEQUENCE [LARGE SCALE GENOMIC DNA]</scope>
    <source>
        <strain evidence="4">CCM 7044</strain>
    </source>
</reference>
<feature type="region of interest" description="Disordered" evidence="1">
    <location>
        <begin position="1"/>
        <end position="24"/>
    </location>
</feature>
<keyword evidence="2" id="KW-1133">Transmembrane helix</keyword>
<keyword evidence="2" id="KW-0472">Membrane</keyword>
<comment type="caution">
    <text evidence="3">The sequence shown here is derived from an EMBL/GenBank/DDBJ whole genome shotgun (WGS) entry which is preliminary data.</text>
</comment>
<protein>
    <recommendedName>
        <fullName evidence="5">DUF3592 domain-containing protein</fullName>
    </recommendedName>
</protein>
<proteinExistence type="predicted"/>
<feature type="compositionally biased region" description="Basic and acidic residues" evidence="1">
    <location>
        <begin position="1"/>
        <end position="17"/>
    </location>
</feature>
<feature type="transmembrane region" description="Helical" evidence="2">
    <location>
        <begin position="332"/>
        <end position="352"/>
    </location>
</feature>
<keyword evidence="4" id="KW-1185">Reference proteome</keyword>
<evidence type="ECO:0008006" key="5">
    <source>
        <dbReference type="Google" id="ProtNLM"/>
    </source>
</evidence>
<feature type="transmembrane region" description="Helical" evidence="2">
    <location>
        <begin position="53"/>
        <end position="76"/>
    </location>
</feature>
<keyword evidence="2" id="KW-0812">Transmembrane</keyword>
<feature type="transmembrane region" description="Helical" evidence="2">
    <location>
        <begin position="219"/>
        <end position="242"/>
    </location>
</feature>
<sequence length="371" mass="40357">MTRRQREARQARERQIVAREGPPRTSFWDRTRARAAAQSTRTRTALRSSSSRALVSMACFLLALPMLPGILTFNYIRDGMILEDRGVRVEAWVVDYREHARGSDTVTVRPVDPPYFETTLDRWLGRPDVGDRVEVVFDPRNPGLAVTVDAPAVDGGVIVIALFDVLGGAFLLVALLPAGELVRRAWARVRGDGAPHSDRILRHRPPLGRRRRVLAGLETGQIVFLLMVAPVVGTVAFGLLAAETTGDAEALRTSGTHARAIVEKSDWDGGSWLDVRFTPADGTETRTTLAAQDHVYYEGDSILVVYEPAAPHNAQAAGDSGWQSEEWVLRSLFIVCASAAVVAVPLALVALVQRSRSVSQTAGGILAPGSR</sequence>
<organism evidence="3 4">
    <name type="scientific">Promicromonospora vindobonensis</name>
    <dbReference type="NCBI Taxonomy" id="195748"/>
    <lineage>
        <taxon>Bacteria</taxon>
        <taxon>Bacillati</taxon>
        <taxon>Actinomycetota</taxon>
        <taxon>Actinomycetes</taxon>
        <taxon>Micrococcales</taxon>
        <taxon>Promicromonosporaceae</taxon>
        <taxon>Promicromonospora</taxon>
    </lineage>
</organism>
<accession>A0ABW5VUM5</accession>
<evidence type="ECO:0000256" key="2">
    <source>
        <dbReference type="SAM" id="Phobius"/>
    </source>
</evidence>
<dbReference type="Proteomes" id="UP001597479">
    <property type="component" value="Unassembled WGS sequence"/>
</dbReference>
<evidence type="ECO:0000313" key="4">
    <source>
        <dbReference type="Proteomes" id="UP001597479"/>
    </source>
</evidence>